<evidence type="ECO:0000259" key="1">
    <source>
        <dbReference type="PROSITE" id="PS51832"/>
    </source>
</evidence>
<dbReference type="Proteomes" id="UP000063234">
    <property type="component" value="Chromosome"/>
</dbReference>
<feature type="domain" description="HD-GYP" evidence="1">
    <location>
        <begin position="130"/>
        <end position="319"/>
    </location>
</feature>
<dbReference type="EMBL" id="AP013035">
    <property type="protein sequence ID" value="BAT72419.1"/>
    <property type="molecule type" value="Genomic_DNA"/>
</dbReference>
<dbReference type="SUPFAM" id="SSF109604">
    <property type="entry name" value="HD-domain/PDEase-like"/>
    <property type="match status" value="1"/>
</dbReference>
<protein>
    <submittedName>
        <fullName evidence="2">Two-component system response regulator</fullName>
    </submittedName>
</protein>
<dbReference type="PANTHER" id="PTHR43155">
    <property type="entry name" value="CYCLIC DI-GMP PHOSPHODIESTERASE PA4108-RELATED"/>
    <property type="match status" value="1"/>
</dbReference>
<gene>
    <name evidence="2" type="ORF">TST_1635</name>
</gene>
<proteinExistence type="predicted"/>
<dbReference type="SMART" id="SM00471">
    <property type="entry name" value="HDc"/>
    <property type="match status" value="1"/>
</dbReference>
<dbReference type="InterPro" id="IPR003607">
    <property type="entry name" value="HD/PDEase_dom"/>
</dbReference>
<dbReference type="OrthoDB" id="9377at2"/>
<dbReference type="PANTHER" id="PTHR43155:SF2">
    <property type="entry name" value="CYCLIC DI-GMP PHOSPHODIESTERASE PA4108"/>
    <property type="match status" value="1"/>
</dbReference>
<dbReference type="Pfam" id="PF13487">
    <property type="entry name" value="HD_5"/>
    <property type="match status" value="1"/>
</dbReference>
<dbReference type="CDD" id="cd00077">
    <property type="entry name" value="HDc"/>
    <property type="match status" value="1"/>
</dbReference>
<dbReference type="Gene3D" id="1.10.3210.10">
    <property type="entry name" value="Hypothetical protein af1432"/>
    <property type="match status" value="1"/>
</dbReference>
<dbReference type="AlphaFoldDB" id="A0A0S3QVR4"/>
<organism evidence="2 3">
    <name type="scientific">Thermosulfidibacter takaii (strain DSM 17441 / JCM 13301 / NBRC 103674 / ABI70S6)</name>
    <dbReference type="NCBI Taxonomy" id="1298851"/>
    <lineage>
        <taxon>Bacteria</taxon>
        <taxon>Pseudomonadati</taxon>
        <taxon>Thermosulfidibacterota</taxon>
        <taxon>Thermosulfidibacteria</taxon>
        <taxon>Thermosulfidibacterales</taxon>
        <taxon>Thermosulfidibacteraceae</taxon>
    </lineage>
</organism>
<keyword evidence="3" id="KW-1185">Reference proteome</keyword>
<reference evidence="3" key="1">
    <citation type="journal article" date="2018" name="Science">
        <title>A primordial and reversible TCA cycle in a facultatively chemolithoautotrophic thermophile.</title>
        <authorList>
            <person name="Nunoura T."/>
            <person name="Chikaraishi Y."/>
            <person name="Izaki R."/>
            <person name="Suwa T."/>
            <person name="Sato T."/>
            <person name="Harada T."/>
            <person name="Mori K."/>
            <person name="Kato Y."/>
            <person name="Miyazaki M."/>
            <person name="Shimamura S."/>
            <person name="Yanagawa K."/>
            <person name="Shuto A."/>
            <person name="Ohkouchi N."/>
            <person name="Fujita N."/>
            <person name="Takaki Y."/>
            <person name="Atomi H."/>
            <person name="Takai K."/>
        </authorList>
    </citation>
    <scope>NUCLEOTIDE SEQUENCE [LARGE SCALE GENOMIC DNA]</scope>
    <source>
        <strain evidence="3">DSM 17441 / JCM 13301 / NBRC 103674 / ABI70S6</strain>
    </source>
</reference>
<accession>A0A0S3QVR4</accession>
<evidence type="ECO:0000313" key="3">
    <source>
        <dbReference type="Proteomes" id="UP000063234"/>
    </source>
</evidence>
<dbReference type="PROSITE" id="PS51832">
    <property type="entry name" value="HD_GYP"/>
    <property type="match status" value="1"/>
</dbReference>
<sequence>MHEEVEITLDQLMPVPEKVLKAGDLLTDVEIYLVHHGKPVLYKRKGIPVTKGFLLEASDFLNNLYIKKEDARIVLEGIHKKLKGLFEKSPNLETVKGIFSELGNLMDAVLALPSKENLKVVEHFTGEVAQYMEANKNAAYLVAFTLKKDFSTALHTSNVGALVSGFALHQGFQGDEYKRLVIAAFMHDIGKVKVSDSILKKPGKLTDEEFEIMKKHPVWGAQMLKQYDMDQYVTVALCHHEYIDGSGYPAGLKGDKIPDEAKLVQICDIYEALTGIRPYRNSMEPFDALTLLRDQFLKKGKIEKDLYVDFLTFLYKNRT</sequence>
<name>A0A0S3QVR4_THET7</name>
<dbReference type="RefSeq" id="WP_068550585.1">
    <property type="nucleotide sequence ID" value="NZ_AP013035.1"/>
</dbReference>
<dbReference type="STRING" id="1298851.TST_1635"/>
<dbReference type="KEGG" id="ttk:TST_1635"/>
<evidence type="ECO:0000313" key="2">
    <source>
        <dbReference type="EMBL" id="BAT72419.1"/>
    </source>
</evidence>
<dbReference type="InterPro" id="IPR037522">
    <property type="entry name" value="HD_GYP_dom"/>
</dbReference>